<accession>A0A4Y9YRL2</accession>
<feature type="region of interest" description="Disordered" evidence="1">
    <location>
        <begin position="1"/>
        <end position="108"/>
    </location>
</feature>
<gene>
    <name evidence="2" type="ORF">EVG20_g5972</name>
</gene>
<feature type="compositionally biased region" description="Low complexity" evidence="1">
    <location>
        <begin position="92"/>
        <end position="108"/>
    </location>
</feature>
<dbReference type="OrthoDB" id="10646295at2759"/>
<feature type="region of interest" description="Disordered" evidence="1">
    <location>
        <begin position="120"/>
        <end position="145"/>
    </location>
</feature>
<evidence type="ECO:0000313" key="2">
    <source>
        <dbReference type="EMBL" id="TFY64337.1"/>
    </source>
</evidence>
<name>A0A4Y9YRL2_9AGAM</name>
<dbReference type="AlphaFoldDB" id="A0A4Y9YRL2"/>
<proteinExistence type="predicted"/>
<feature type="compositionally biased region" description="Polar residues" evidence="1">
    <location>
        <begin position="79"/>
        <end position="91"/>
    </location>
</feature>
<evidence type="ECO:0000313" key="3">
    <source>
        <dbReference type="Proteomes" id="UP000298327"/>
    </source>
</evidence>
<reference evidence="2 3" key="1">
    <citation type="submission" date="2019-02" db="EMBL/GenBank/DDBJ databases">
        <title>Genome sequencing of the rare red list fungi Dentipellis fragilis.</title>
        <authorList>
            <person name="Buettner E."/>
            <person name="Kellner H."/>
        </authorList>
    </citation>
    <scope>NUCLEOTIDE SEQUENCE [LARGE SCALE GENOMIC DNA]</scope>
    <source>
        <strain evidence="2 3">DSM 105465</strain>
    </source>
</reference>
<keyword evidence="3" id="KW-1185">Reference proteome</keyword>
<evidence type="ECO:0000256" key="1">
    <source>
        <dbReference type="SAM" id="MobiDB-lite"/>
    </source>
</evidence>
<organism evidence="2 3">
    <name type="scientific">Dentipellis fragilis</name>
    <dbReference type="NCBI Taxonomy" id="205917"/>
    <lineage>
        <taxon>Eukaryota</taxon>
        <taxon>Fungi</taxon>
        <taxon>Dikarya</taxon>
        <taxon>Basidiomycota</taxon>
        <taxon>Agaricomycotina</taxon>
        <taxon>Agaricomycetes</taxon>
        <taxon>Russulales</taxon>
        <taxon>Hericiaceae</taxon>
        <taxon>Dentipellis</taxon>
    </lineage>
</organism>
<dbReference type="EMBL" id="SEOQ01000376">
    <property type="protein sequence ID" value="TFY64337.1"/>
    <property type="molecule type" value="Genomic_DNA"/>
</dbReference>
<dbReference type="Proteomes" id="UP000298327">
    <property type="component" value="Unassembled WGS sequence"/>
</dbReference>
<feature type="compositionally biased region" description="Low complexity" evidence="1">
    <location>
        <begin position="161"/>
        <end position="180"/>
    </location>
</feature>
<feature type="region of interest" description="Disordered" evidence="1">
    <location>
        <begin position="158"/>
        <end position="185"/>
    </location>
</feature>
<feature type="non-terminal residue" evidence="2">
    <location>
        <position position="1"/>
    </location>
</feature>
<feature type="compositionally biased region" description="Low complexity" evidence="1">
    <location>
        <begin position="34"/>
        <end position="51"/>
    </location>
</feature>
<comment type="caution">
    <text evidence="2">The sequence shown here is derived from an EMBL/GenBank/DDBJ whole genome shotgun (WGS) entry which is preliminary data.</text>
</comment>
<protein>
    <submittedName>
        <fullName evidence="2">Uncharacterized protein</fullName>
    </submittedName>
</protein>
<sequence>AYRETAGRNIESVPPRPSGPVLRGRPLRREGAMASIPPSTTARAAPATSISQSQPVAAGTAAPVRPRKPLQREGAQYFGNGSTAGNASNTPASNTHASNTHASNAHASNAHAAAFSAPALQPAPAPIPQSQPAVAGPSAPASRRNPLRREAVVYFNQPIRPSGSNGAAGPSAPQAATSAPPARPLQRENAFTEGVPEARADINDAITHFEDFRRVNHPQWTQEDERVRLERDVGPNASHSYIEASNVKIFADLEDTTVEVRDEEGEKQLADEMPMEIEPNEDAAPIVEGRRRIWQSANVYDRVVEEEMARRWADVRERRAAGEECEDPHTPRNDVLEAPYRELINRMNEVDRELIEAGRPPTDYRPDFGMDSLKSISAFFKDW</sequence>